<dbReference type="Gene3D" id="2.30.40.10">
    <property type="entry name" value="Urease, subunit C, domain 1"/>
    <property type="match status" value="1"/>
</dbReference>
<comment type="caution">
    <text evidence="3">The sequence shown here is derived from an EMBL/GenBank/DDBJ whole genome shotgun (WGS) entry which is preliminary data.</text>
</comment>
<feature type="domain" description="Amidohydrolase-related" evidence="2">
    <location>
        <begin position="1578"/>
        <end position="1923"/>
    </location>
</feature>
<evidence type="ECO:0000313" key="3">
    <source>
        <dbReference type="EMBL" id="GEU28448.1"/>
    </source>
</evidence>
<dbReference type="InterPro" id="IPR051781">
    <property type="entry name" value="Metallo-dep_Hydrolase"/>
</dbReference>
<feature type="compositionally biased region" description="Basic residues" evidence="1">
    <location>
        <begin position="1422"/>
        <end position="1434"/>
    </location>
</feature>
<dbReference type="SUPFAM" id="SSF51556">
    <property type="entry name" value="Metallo-dependent hydrolases"/>
    <property type="match status" value="1"/>
</dbReference>
<feature type="compositionally biased region" description="Basic residues" evidence="1">
    <location>
        <begin position="75"/>
        <end position="97"/>
    </location>
</feature>
<dbReference type="InterPro" id="IPR032466">
    <property type="entry name" value="Metal_Hydrolase"/>
</dbReference>
<dbReference type="GO" id="GO:0016810">
    <property type="term" value="F:hydrolase activity, acting on carbon-nitrogen (but not peptide) bonds"/>
    <property type="evidence" value="ECO:0007669"/>
    <property type="project" value="InterPro"/>
</dbReference>
<sequence length="2736" mass="295483">MQYPAVRHGSIFRVRRRPQSFWRLRWRPPGRDGGRGARAADQAASQGVHPRHAGRCGLPRHRRGPATDERGDGVHRHHGRRDQGHAGRHGGQCRRHPPVRIAGLQGVWPRTPRADRRRRGLRRYFDGQEPAGRAGRERAVPVHPDLGLRPDDLSADRAAGLRRFDGVELAVHGAQHGLERRRQDVAVGGRAKQRRAIGQAQFHVTRRLGVGARADRVLVVVHQLDVQAQRIDKRVDRAVAAALQRHRRVAVGERDIDLHWLVARRVFHHLVGVVGVRRVLLEILLAENLVNPLGRDFQAGLVRHAALAGLAVDADDSVVAAAEVGRVDRQVRDFPQRAFLLLREPFFDCILVRTGECRKHQVAHVRVARVDRQLVAFFHALAYFVDVRKIEAGIDALGVQVERQRDQVDVAGAFAVTEQAALDAVGAGHHGQLGRGDCRAAVVVRVHADDQRIAARQLARHPFDLVGIDIGSAAFHGGRQVDDHLLVRRGFPDGGHGVADMLGEIELGGGERFRRVFETPVGLRMLLDQILDQPGAGGGDIGDFLARHAEHHFAEHGRHRVVQVHDGALGAHGGIHGAADQFFARLREHNDGDVVGNAVFFHQLAHEVEVGLRGGREAHLDFLEAHFDQQVEETQLFLDAHRLDQRLVAVAQVGAHPDRRLGDHVVGPLSFRQLDGGEGAVLRCWVLQHHGLHVLLFIRGLRRAHGLPGAEGVAMGAVHAPLGGPGLTLQAGDVEADGGVRAGDIVVVIVPHHHGHLAVVGPRGQHAHIGLAAHAVLDDVGQRRFGVAAGLQFGGAQFGKHAEHIHHRQVHAVGGQLAVAGKPRLIFKGKGPGQRAFEVDPVARGQLPDALVAGSRVARIHGAVAVGVLRAGAGRAAFGIVLADDDRLVLQFRYGGDAAQAQVHALQLGGDPHAHVTIDKGRTALGVEGQEVGRRARCAGRVVFAIGHVLEEGVHEGAAGTGDVRAAHARFGQGAAHARDGMVVQLVEFGLGAAPVRFAIGFVPHFEVPGFDFLAPVPLHVVPGPLVHQLLPPGVVLWRRVPAAFDQFIGKAGAPAVLVRRARPGARQRFGHEADLQVRPHAARQVAVEDAVDDGPVVDWLAVLVLGVGIGAAPLEGARAVARVEQVVGAEVHGAGAQLAQAALRALARERPGTAGQGRGQRRGGRAWKSCRLRRALRRPSGHRHARSTCRHAADDRRFAKTCAAEQGQHVVHAGRVARHQQAARRLRIGEQRVLRSGDGRRQFHVLAVRFPVAARRARDATVVRQLFDAGQQRNRGHVQLRCQARAARQFQQVAEQAEAGDVGHRVHARHPGQFLARLIELGGVGDHGRIAVGIEPVFLERGRQHAHAQRFAQYQHVAGARIGIALDFRRVDQAHHHQAVDRFHRIDGVAAGDRNARFGADRFAALDDLADGFHRQLINRHAHQRQRHDRRAAHGVDVGDGVGGGNAAEVERIVDDGHEEIGGGDQRLFVIELVHGRIVSRFDPDQQFFRHRETVGVLEDFGQHAGRDLAAAAAAVREGADGKVVVIRAGQLVDVVAGKVLKDQTIVITGERITAVGSSASVAVPAGAQVIDMSAQTVLPGLIDAHTHLTGDAYLGGYNALGVSDTRAALYGVRSARKTLEAGFTTVRNVGASGFGDVALRDAINDGDFIGPRMRTAGYAIGIQGGHCDENLLPPDMKITGRGVADGPWEARAKVREMAKYGADVIKICASGGVLSKGDEPGAQQYTLEEMQAIVNEAHKLGRKVAAHAHGASAIRDAIIAGVDSVEHASLIDDEGIKLAREKGTYLVMDIYNDDFILQEGEKAGMLPESIAKEKVIGQLQRDNFRKAFQGGAKMAFGTDAGVYPHGDNARQFAYMIKYGMTSMQAIQAATINAADLLGWKDRVGSISVGKYADIIAVPGNPADNAAELTRVSFVMKGGEVVGVLGLDQFLARHAAAEGRGGDFWRDAAQQARVQQAWHHVVLAEAGIGAGHVGQGHHAGALHFLVDGRGAAVECRAEQVREAQGVVDLVRVVRAAGGDDGVGRHFAHQFRTQLRLRIGQREHDRVGIHRHDVGLRQHAGTGHAQEHVGAFHHLRQRGERGVARPRGFFAVQRTHGRQHALAVANKDIVLLRAQVHQQFQAGHGCRAGAGAHDFHGGDVAARHLDGVEHTGAHHDGRAVLVVVEDGNRQALAQLALDVEALGRLDVFEVDAAEGRVQRGDDLDQLVGIGFVDLDVEGVDAREFFEQDHFTFHHRLAGQRADVTQSQHRRTVGDHAHQVALGRVLVGLGRLARDFHARCRHAGRVGQRQVFLGADALGDFDRDLAGASGAVIGKCLLFDGAHGFLITANLTGLQHPRAGENEGRGAQRYLLLLRHGPYGLEGVLHDVRQAGIDLVLAPEEARKVLYPFEDVVRFRRGGAVGAFQDDLGADARRVLRRDLLLQSGRNQDVRLDAPEGVARQEFLGAGEAADAARFRHVLVQLGDIEAALVHHGARMVLHRDHLGAGVREHGRGHAAHVAEALHGHAGAVDRHAALGGRFATDDEHAAAGGFAAAERAAQRDRFAGHHAGGQVTFNHGVRVHHPRHHLLVGVDVRRRDVLVRSDDQADFAGVAAGQALQLVARQGFRIDADAALGAAVRHVDRRVLHRHPCRQRHHFRQRHVLVEAHAALARTTRHIVLHAIAFVVGDRAVIALDRHVHGQDALRALEGFDPARQGAEVRRDAVDLLQVDAPRAEIVGIEVRRQCVLLMAGGHASAPV</sequence>
<organism evidence="3">
    <name type="scientific">Tanacetum cinerariifolium</name>
    <name type="common">Dalmatian daisy</name>
    <name type="synonym">Chrysanthemum cinerariifolium</name>
    <dbReference type="NCBI Taxonomy" id="118510"/>
    <lineage>
        <taxon>Eukaryota</taxon>
        <taxon>Viridiplantae</taxon>
        <taxon>Streptophyta</taxon>
        <taxon>Embryophyta</taxon>
        <taxon>Tracheophyta</taxon>
        <taxon>Spermatophyta</taxon>
        <taxon>Magnoliopsida</taxon>
        <taxon>eudicotyledons</taxon>
        <taxon>Gunneridae</taxon>
        <taxon>Pentapetalae</taxon>
        <taxon>asterids</taxon>
        <taxon>campanulids</taxon>
        <taxon>Asterales</taxon>
        <taxon>Asteraceae</taxon>
        <taxon>Asteroideae</taxon>
        <taxon>Anthemideae</taxon>
        <taxon>Anthemidinae</taxon>
        <taxon>Tanacetum</taxon>
    </lineage>
</organism>
<feature type="compositionally biased region" description="Basic and acidic residues" evidence="1">
    <location>
        <begin position="65"/>
        <end position="74"/>
    </location>
</feature>
<reference evidence="3" key="1">
    <citation type="journal article" date="2019" name="Sci. Rep.">
        <title>Draft genome of Tanacetum cinerariifolium, the natural source of mosquito coil.</title>
        <authorList>
            <person name="Yamashiro T."/>
            <person name="Shiraishi A."/>
            <person name="Satake H."/>
            <person name="Nakayama K."/>
        </authorList>
    </citation>
    <scope>NUCLEOTIDE SEQUENCE</scope>
</reference>
<feature type="region of interest" description="Disordered" evidence="1">
    <location>
        <begin position="25"/>
        <end position="97"/>
    </location>
</feature>
<gene>
    <name evidence="3" type="ORF">Tci_000426</name>
</gene>
<dbReference type="EMBL" id="BKCJ010000006">
    <property type="protein sequence ID" value="GEU28448.1"/>
    <property type="molecule type" value="Genomic_DNA"/>
</dbReference>
<dbReference type="SUPFAM" id="SSF51338">
    <property type="entry name" value="Composite domain of metallo-dependent hydrolases"/>
    <property type="match status" value="1"/>
</dbReference>
<feature type="region of interest" description="Disordered" evidence="1">
    <location>
        <begin position="1150"/>
        <end position="1169"/>
    </location>
</feature>
<feature type="compositionally biased region" description="Basic residues" evidence="1">
    <location>
        <begin position="49"/>
        <end position="64"/>
    </location>
</feature>
<feature type="compositionally biased region" description="Basic residues" evidence="1">
    <location>
        <begin position="1160"/>
        <end position="1169"/>
    </location>
</feature>
<dbReference type="InterPro" id="IPR057744">
    <property type="entry name" value="OTAase-like"/>
</dbReference>
<dbReference type="Pfam" id="PF01979">
    <property type="entry name" value="Amidohydro_1"/>
    <property type="match status" value="1"/>
</dbReference>
<dbReference type="PANTHER" id="PTHR43135">
    <property type="entry name" value="ALPHA-D-RIBOSE 1-METHYLPHOSPHONATE 5-TRIPHOSPHATE DIPHOSPHATASE"/>
    <property type="match status" value="1"/>
</dbReference>
<protein>
    <submittedName>
        <fullName evidence="3">Peptidase M38</fullName>
    </submittedName>
</protein>
<dbReference type="InterPro" id="IPR006680">
    <property type="entry name" value="Amidohydro-rel"/>
</dbReference>
<dbReference type="PANTHER" id="PTHR43135:SF3">
    <property type="entry name" value="ALPHA-D-RIBOSE 1-METHYLPHOSPHONATE 5-TRIPHOSPHATE DIPHOSPHATASE"/>
    <property type="match status" value="1"/>
</dbReference>
<evidence type="ECO:0000256" key="1">
    <source>
        <dbReference type="SAM" id="MobiDB-lite"/>
    </source>
</evidence>
<proteinExistence type="predicted"/>
<dbReference type="InterPro" id="IPR011059">
    <property type="entry name" value="Metal-dep_hydrolase_composite"/>
</dbReference>
<feature type="compositionally biased region" description="Low complexity" evidence="1">
    <location>
        <begin position="37"/>
        <end position="47"/>
    </location>
</feature>
<feature type="region of interest" description="Disordered" evidence="1">
    <location>
        <begin position="1422"/>
        <end position="1442"/>
    </location>
</feature>
<evidence type="ECO:0000259" key="2">
    <source>
        <dbReference type="Pfam" id="PF01979"/>
    </source>
</evidence>
<accession>A0A699GI40</accession>
<dbReference type="Gene3D" id="3.20.20.140">
    <property type="entry name" value="Metal-dependent hydrolases"/>
    <property type="match status" value="1"/>
</dbReference>
<dbReference type="CDD" id="cd01299">
    <property type="entry name" value="Met_dep_hydrolase_A"/>
    <property type="match status" value="1"/>
</dbReference>
<name>A0A699GI40_TANCI</name>